<dbReference type="InterPro" id="IPR053139">
    <property type="entry name" value="Surface_bspA-like"/>
</dbReference>
<dbReference type="InterPro" id="IPR021283">
    <property type="entry name" value="Phage_Wedge1"/>
</dbReference>
<dbReference type="SUPFAM" id="SSF52058">
    <property type="entry name" value="L domain-like"/>
    <property type="match status" value="1"/>
</dbReference>
<gene>
    <name evidence="1" type="ORF">FHU10_5143</name>
</gene>
<evidence type="ECO:0000313" key="1">
    <source>
        <dbReference type="EMBL" id="TVZ72463.1"/>
    </source>
</evidence>
<accession>A0A559TCY0</accession>
<protein>
    <submittedName>
        <fullName evidence="1">Uncharacterized protein DUF285</fullName>
    </submittedName>
</protein>
<dbReference type="PANTHER" id="PTHR45661">
    <property type="entry name" value="SURFACE ANTIGEN"/>
    <property type="match status" value="1"/>
</dbReference>
<sequence length="1071" mass="117630">MSTRIPEVETSVDLLRSIIWQYDNAESVKSLISQKNEWYKKEQAEFWDNWYRDVFDIRTANDFGLEIWSIILGVSFLVPDCPGKVLTTEQKRLICRLRYYQLISRCTIPEVNAITMNLFATKEGKAYALDPLDMSYIMYVFTEQPTSAVALILAKYDLLPRPATVGLKYRVIRNIPFGFGPHYQNFENAGFWDGGELINYAWSINLSFDDSTGTLSGVINSSDSAIDLSGVDVTLFYTNSATGRIFTRDVSTVAGGIFTDTVPDSDKYTVVAKAQIFTPICTTDNVESRPLEFRHIVSGAQFVMRFDSPSRPLFYVNMSEDFTVDYGDGIDSKDFTMTEINGGYGLVYATRNLTVGEEYTITVKRSDTMRFFVASGTTTYTFNTLREIIRVSGNRTSMTAFATNNTGLYSIRKGAFDYLPNATWFETAFMGCTSLVSLPAGLFDHCTEITSFYRTWRDCTNLTLLPVGLFKNCSLASTFQEAFFGCTSLISLPEGLFSGLANVKTYQYAFYQCTALTALPDNLFADNDKCTSFYGAFQSCSELKIIGNGVFKNCKAVTSFYYCFSGCTKLTMMPKDLFVDCISATTFQGAFYNCKSLVEIPSGVFSNIGGGMFQQTFFGCSGLQTIPDNLFKGLSNATNFDSTFYGCLSIKTIGNSVFKGCSSVTTFNQVFYGCSSLVTVGDNIFSGCTSVTTFANAFYSCSSLTYMPLFTDCNKVTTFSRCFYRCLSLKEVTPYAFENKKLVSTFASVFQSCIELKTVPNGVFNGCSNNTSFQYAFQGCTGLLSLSGDMFEGCTKVSDIQYLFDGCSALSSLPSNLFNSFTGAISSVVSAFGSCTSLTELPKGLFDNCAGITALTSMFLLSSNLRALPDGLFKHCKKLTTVSGVFANCDIREIPVDTFANCTLIAYFDSAFNGCRNLMGIPEDLFKDNINAITFSSVFTETGITYIPSGLFRNNAKATNFSYAFSSCPDLVKVGDGLFNGTSVTLLIQTFRAANKLDSNINSIFNLPSYPTITNTSNMFSYGYLVAGSGLQLIGALPSVTAANNKGGTFTQAYALSDYNLIPVAWGGGGA</sequence>
<dbReference type="SUPFAM" id="SSF52047">
    <property type="entry name" value="RNI-like"/>
    <property type="match status" value="1"/>
</dbReference>
<dbReference type="InterPro" id="IPR032675">
    <property type="entry name" value="LRR_dom_sf"/>
</dbReference>
<dbReference type="PANTHER" id="PTHR45661:SF3">
    <property type="entry name" value="IG-LIKE DOMAIN-CONTAINING PROTEIN"/>
    <property type="match status" value="1"/>
</dbReference>
<dbReference type="Pfam" id="PF11041">
    <property type="entry name" value="Phage_Wedge1"/>
    <property type="match status" value="2"/>
</dbReference>
<name>A0A559TCY0_SERFO</name>
<dbReference type="EMBL" id="VISQ01000001">
    <property type="protein sequence ID" value="TVZ72463.1"/>
    <property type="molecule type" value="Genomic_DNA"/>
</dbReference>
<dbReference type="Pfam" id="PF03382">
    <property type="entry name" value="DUF285"/>
    <property type="match status" value="1"/>
</dbReference>
<dbReference type="AlphaFoldDB" id="A0A559TCY0"/>
<dbReference type="Gene3D" id="3.80.10.10">
    <property type="entry name" value="Ribonuclease Inhibitor"/>
    <property type="match status" value="3"/>
</dbReference>
<organism evidence="1">
    <name type="scientific">Serratia fonticola</name>
    <dbReference type="NCBI Taxonomy" id="47917"/>
    <lineage>
        <taxon>Bacteria</taxon>
        <taxon>Pseudomonadati</taxon>
        <taxon>Pseudomonadota</taxon>
        <taxon>Gammaproteobacteria</taxon>
        <taxon>Enterobacterales</taxon>
        <taxon>Yersiniaceae</taxon>
        <taxon>Serratia</taxon>
    </lineage>
</organism>
<reference evidence="1" key="2">
    <citation type="submission" date="2019-08" db="EMBL/GenBank/DDBJ databases">
        <title>Investigation of anaerobic lignin degradation for improved lignocellulosic biofuels.</title>
        <authorList>
            <person name="Deangelis K.PhD."/>
        </authorList>
    </citation>
    <scope>NUCLEOTIDE SEQUENCE [LARGE SCALE GENOMIC DNA]</scope>
    <source>
        <strain evidence="1">128R</strain>
    </source>
</reference>
<comment type="caution">
    <text evidence="1">The sequence shown here is derived from an EMBL/GenBank/DDBJ whole genome shotgun (WGS) entry which is preliminary data.</text>
</comment>
<proteinExistence type="predicted"/>
<dbReference type="OrthoDB" id="6497554at2"/>
<reference evidence="1" key="1">
    <citation type="submission" date="2019-06" db="EMBL/GenBank/DDBJ databases">
        <authorList>
            <person name="Deangelis K."/>
            <person name="Huntemann M."/>
            <person name="Clum A."/>
            <person name="Pillay M."/>
            <person name="Palaniappan K."/>
            <person name="Varghese N."/>
            <person name="Mikhailova N."/>
            <person name="Stamatis D."/>
            <person name="Reddy T."/>
            <person name="Daum C."/>
            <person name="Shapiro N."/>
            <person name="Ivanova N."/>
            <person name="Kyrpides N."/>
            <person name="Woyke T."/>
        </authorList>
    </citation>
    <scope>NUCLEOTIDE SEQUENCE [LARGE SCALE GENOMIC DNA]</scope>
    <source>
        <strain evidence="1">128R</strain>
    </source>
</reference>
<dbReference type="InterPro" id="IPR005046">
    <property type="entry name" value="DUF285"/>
</dbReference>